<dbReference type="InterPro" id="IPR045379">
    <property type="entry name" value="Crinkler_N"/>
</dbReference>
<evidence type="ECO:0000259" key="4">
    <source>
        <dbReference type="Pfam" id="PF20147"/>
    </source>
</evidence>
<dbReference type="InterPro" id="IPR027417">
    <property type="entry name" value="P-loop_NTPase"/>
</dbReference>
<name>A0A4Y7PG01_9AGAM</name>
<dbReference type="GO" id="GO:0043657">
    <property type="term" value="C:host cell"/>
    <property type="evidence" value="ECO:0007669"/>
    <property type="project" value="UniProtKB-SubCell"/>
</dbReference>
<protein>
    <recommendedName>
        <fullName evidence="4">Crinkler effector protein N-terminal domain-containing protein</fullName>
    </recommendedName>
</protein>
<feature type="domain" description="Crinkler effector protein N-terminal" evidence="4">
    <location>
        <begin position="5"/>
        <end position="107"/>
    </location>
</feature>
<sequence length="633" mass="73005">MADVIELWYLIQGDTQPFLLPVSTDKRIVNLRKDIWERGKNSILVGISAKDLVLWKVDEEVIVEPAAGLAKRVADCSPKRSKLESGHYVSTHFPAPVNKNTLHIVVERPIPVQPQREYSDPEPDINPIWSRREQTVERLFERLQREGLVYIRGTPASGKSTLLKLVHEHIRRRHPEAIVRIVKAWPQGTFQEWGGPIDRFRRLIPGYPFSNPRNTYILFDNGHQTYWDGGLWEYFIKDQVQSGFLYRAVLFCGYGNPSNRPVWYSGGVPPVVGPWSRVSLRRQNECGDDDDEEGIGLLLSRPEFDEYMANFKCFPLDSRFRDMVYEWTTGHAGAIDAIWQIIKSQKQNGSLDAYTVEDFYRLNPWEAFFTKLGQADFARGLPNEIEMHNSNVTNVMRKLLRNWTIGTGETEEEKEAVRTCHENGWIQADLIKTSLYDDDEIVYSFASPLHGVYISQKFTISDAQIPLQTVTDLTFDIIQRFKPVQLSESAQVGSLLTQRPMEARYQDEFYRRLGELVGDCVRISPEFLTTANAKKGCIDFFLPTQRWGISIIHEGNNLHEHCERFGLHSAYGAWLTSNDVVDWILLDCRAEMPEYPHEDVSNLFHAVFIENFTKVIVLDNKLKEVKKFDLVED</sequence>
<evidence type="ECO:0000313" key="5">
    <source>
        <dbReference type="EMBL" id="TDL14323.1"/>
    </source>
</evidence>
<organism evidence="5 6">
    <name type="scientific">Rickenella mellea</name>
    <dbReference type="NCBI Taxonomy" id="50990"/>
    <lineage>
        <taxon>Eukaryota</taxon>
        <taxon>Fungi</taxon>
        <taxon>Dikarya</taxon>
        <taxon>Basidiomycota</taxon>
        <taxon>Agaricomycotina</taxon>
        <taxon>Agaricomycetes</taxon>
        <taxon>Hymenochaetales</taxon>
        <taxon>Rickenellaceae</taxon>
        <taxon>Rickenella</taxon>
    </lineage>
</organism>
<reference evidence="5 6" key="1">
    <citation type="submission" date="2018-06" db="EMBL/GenBank/DDBJ databases">
        <title>A transcriptomic atlas of mushroom development highlights an independent origin of complex multicellularity.</title>
        <authorList>
            <consortium name="DOE Joint Genome Institute"/>
            <person name="Krizsan K."/>
            <person name="Almasi E."/>
            <person name="Merenyi Z."/>
            <person name="Sahu N."/>
            <person name="Viragh M."/>
            <person name="Koszo T."/>
            <person name="Mondo S."/>
            <person name="Kiss B."/>
            <person name="Balint B."/>
            <person name="Kues U."/>
            <person name="Barry K."/>
            <person name="Hegedus J.C."/>
            <person name="Henrissat B."/>
            <person name="Johnson J."/>
            <person name="Lipzen A."/>
            <person name="Ohm R."/>
            <person name="Nagy I."/>
            <person name="Pangilinan J."/>
            <person name="Yan J."/>
            <person name="Xiong Y."/>
            <person name="Grigoriev I.V."/>
            <person name="Hibbett D.S."/>
            <person name="Nagy L.G."/>
        </authorList>
    </citation>
    <scope>NUCLEOTIDE SEQUENCE [LARGE SCALE GENOMIC DNA]</scope>
    <source>
        <strain evidence="5 6">SZMC22713</strain>
    </source>
</reference>
<keyword evidence="6" id="KW-1185">Reference proteome</keyword>
<dbReference type="AlphaFoldDB" id="A0A4Y7PG01"/>
<dbReference type="Proteomes" id="UP000294933">
    <property type="component" value="Unassembled WGS sequence"/>
</dbReference>
<proteinExistence type="predicted"/>
<dbReference type="Pfam" id="PF20147">
    <property type="entry name" value="Crinkler"/>
    <property type="match status" value="1"/>
</dbReference>
<comment type="subcellular location">
    <subcellularLocation>
        <location evidence="1">Host cell</location>
    </subcellularLocation>
    <subcellularLocation>
        <location evidence="2">Secreted</location>
    </subcellularLocation>
</comment>
<evidence type="ECO:0000313" key="6">
    <source>
        <dbReference type="Proteomes" id="UP000294933"/>
    </source>
</evidence>
<keyword evidence="3" id="KW-0964">Secreted</keyword>
<dbReference type="EMBL" id="ML170354">
    <property type="protein sequence ID" value="TDL14323.1"/>
    <property type="molecule type" value="Genomic_DNA"/>
</dbReference>
<evidence type="ECO:0000256" key="3">
    <source>
        <dbReference type="ARBA" id="ARBA00022525"/>
    </source>
</evidence>
<dbReference type="OrthoDB" id="5424500at2759"/>
<evidence type="ECO:0000256" key="2">
    <source>
        <dbReference type="ARBA" id="ARBA00004613"/>
    </source>
</evidence>
<accession>A0A4Y7PG01</accession>
<dbReference type="VEuPathDB" id="FungiDB:BD410DRAFT_797248"/>
<evidence type="ECO:0000256" key="1">
    <source>
        <dbReference type="ARBA" id="ARBA00004340"/>
    </source>
</evidence>
<dbReference type="SUPFAM" id="SSF52540">
    <property type="entry name" value="P-loop containing nucleoside triphosphate hydrolases"/>
    <property type="match status" value="1"/>
</dbReference>
<dbReference type="STRING" id="50990.A0A4Y7PG01"/>
<dbReference type="GO" id="GO:0005576">
    <property type="term" value="C:extracellular region"/>
    <property type="evidence" value="ECO:0007669"/>
    <property type="project" value="UniProtKB-SubCell"/>
</dbReference>
<gene>
    <name evidence="5" type="ORF">BD410DRAFT_797248</name>
</gene>